<comment type="caution">
    <text evidence="9">The sequence shown here is derived from an EMBL/GenBank/DDBJ whole genome shotgun (WGS) entry which is preliminary data.</text>
</comment>
<evidence type="ECO:0000256" key="8">
    <source>
        <dbReference type="SAM" id="MobiDB-lite"/>
    </source>
</evidence>
<protein>
    <recommendedName>
        <fullName evidence="7">Cell division protein CrgA</fullName>
    </recommendedName>
</protein>
<evidence type="ECO:0000256" key="2">
    <source>
        <dbReference type="ARBA" id="ARBA00022618"/>
    </source>
</evidence>
<dbReference type="InterPro" id="IPR009619">
    <property type="entry name" value="CrgA"/>
</dbReference>
<organism evidence="9 10">
    <name type="scientific">Cryobacterium melibiosiphilum</name>
    <dbReference type="NCBI Taxonomy" id="995039"/>
    <lineage>
        <taxon>Bacteria</taxon>
        <taxon>Bacillati</taxon>
        <taxon>Actinomycetota</taxon>
        <taxon>Actinomycetes</taxon>
        <taxon>Micrococcales</taxon>
        <taxon>Microbacteriaceae</taxon>
        <taxon>Cryobacterium</taxon>
    </lineage>
</organism>
<dbReference type="HAMAP" id="MF_00631">
    <property type="entry name" value="CrgA"/>
    <property type="match status" value="1"/>
</dbReference>
<dbReference type="OrthoDB" id="5189646at2"/>
<sequence length="87" mass="9898">MARTDPRSKSARDSQPARETVVRSGEQAPNAVWFKPVMFGFMLLGLAWIIVFYWSQSLYPIPALGSWNILVGFGIAFVGFLMTTRWR</sequence>
<evidence type="ECO:0000256" key="5">
    <source>
        <dbReference type="ARBA" id="ARBA00023136"/>
    </source>
</evidence>
<accession>A0A3A5MCY3</accession>
<evidence type="ECO:0000313" key="9">
    <source>
        <dbReference type="EMBL" id="RJT87035.1"/>
    </source>
</evidence>
<gene>
    <name evidence="7" type="primary">crgA</name>
    <name evidence="9" type="ORF">D6T64_16490</name>
</gene>
<dbReference type="AlphaFoldDB" id="A0A3A5MCY3"/>
<feature type="compositionally biased region" description="Basic and acidic residues" evidence="8">
    <location>
        <begin position="1"/>
        <end position="16"/>
    </location>
</feature>
<dbReference type="GO" id="GO:0051301">
    <property type="term" value="P:cell division"/>
    <property type="evidence" value="ECO:0007669"/>
    <property type="project" value="UniProtKB-UniRule"/>
</dbReference>
<feature type="transmembrane region" description="Helical" evidence="7">
    <location>
        <begin position="32"/>
        <end position="55"/>
    </location>
</feature>
<evidence type="ECO:0000256" key="7">
    <source>
        <dbReference type="HAMAP-Rule" id="MF_00631"/>
    </source>
</evidence>
<dbReference type="GO" id="GO:0005886">
    <property type="term" value="C:plasma membrane"/>
    <property type="evidence" value="ECO:0007669"/>
    <property type="project" value="UniProtKB-SubCell"/>
</dbReference>
<feature type="region of interest" description="Disordered" evidence="8">
    <location>
        <begin position="1"/>
        <end position="26"/>
    </location>
</feature>
<dbReference type="Pfam" id="PF06781">
    <property type="entry name" value="CrgA"/>
    <property type="match status" value="1"/>
</dbReference>
<keyword evidence="5 7" id="KW-0472">Membrane</keyword>
<dbReference type="EMBL" id="QZVS01000092">
    <property type="protein sequence ID" value="RJT87035.1"/>
    <property type="molecule type" value="Genomic_DNA"/>
</dbReference>
<keyword evidence="2 7" id="KW-0132">Cell division</keyword>
<dbReference type="RefSeq" id="WP_119975776.1">
    <property type="nucleotide sequence ID" value="NZ_JBHSQA010000010.1"/>
</dbReference>
<evidence type="ECO:0000256" key="4">
    <source>
        <dbReference type="ARBA" id="ARBA00022989"/>
    </source>
</evidence>
<reference evidence="9 10" key="1">
    <citation type="submission" date="2018-09" db="EMBL/GenBank/DDBJ databases">
        <title>Novel species of Cryobacterium.</title>
        <authorList>
            <person name="Liu Q."/>
            <person name="Xin Y.-H."/>
        </authorList>
    </citation>
    <scope>NUCLEOTIDE SEQUENCE [LARGE SCALE GENOMIC DNA]</scope>
    <source>
        <strain evidence="9 10">Hh39</strain>
    </source>
</reference>
<keyword evidence="3 7" id="KW-0812">Transmembrane</keyword>
<comment type="function">
    <text evidence="7">Involved in cell division.</text>
</comment>
<proteinExistence type="inferred from homology"/>
<comment type="similarity">
    <text evidence="7">Belongs to the CrgA family.</text>
</comment>
<name>A0A3A5MCY3_9MICO</name>
<dbReference type="Proteomes" id="UP000272015">
    <property type="component" value="Unassembled WGS sequence"/>
</dbReference>
<evidence type="ECO:0000256" key="3">
    <source>
        <dbReference type="ARBA" id="ARBA00022692"/>
    </source>
</evidence>
<feature type="transmembrane region" description="Helical" evidence="7">
    <location>
        <begin position="61"/>
        <end position="82"/>
    </location>
</feature>
<keyword evidence="10" id="KW-1185">Reference proteome</keyword>
<evidence type="ECO:0000313" key="10">
    <source>
        <dbReference type="Proteomes" id="UP000272015"/>
    </source>
</evidence>
<evidence type="ECO:0000256" key="6">
    <source>
        <dbReference type="ARBA" id="ARBA00023306"/>
    </source>
</evidence>
<evidence type="ECO:0000256" key="1">
    <source>
        <dbReference type="ARBA" id="ARBA00022475"/>
    </source>
</evidence>
<keyword evidence="1 7" id="KW-1003">Cell membrane</keyword>
<keyword evidence="6 7" id="KW-0131">Cell cycle</keyword>
<comment type="subcellular location">
    <subcellularLocation>
        <location evidence="7">Cell membrane</location>
        <topology evidence="7">Multi-pass membrane protein</topology>
    </subcellularLocation>
</comment>
<keyword evidence="4 7" id="KW-1133">Transmembrane helix</keyword>